<protein>
    <submittedName>
        <fullName evidence="1">Uncharacterized protein</fullName>
    </submittedName>
</protein>
<evidence type="ECO:0000313" key="1">
    <source>
        <dbReference type="EMBL" id="JAE27948.1"/>
    </source>
</evidence>
<organism evidence="1">
    <name type="scientific">Arundo donax</name>
    <name type="common">Giant reed</name>
    <name type="synonym">Donax arundinaceus</name>
    <dbReference type="NCBI Taxonomy" id="35708"/>
    <lineage>
        <taxon>Eukaryota</taxon>
        <taxon>Viridiplantae</taxon>
        <taxon>Streptophyta</taxon>
        <taxon>Embryophyta</taxon>
        <taxon>Tracheophyta</taxon>
        <taxon>Spermatophyta</taxon>
        <taxon>Magnoliopsida</taxon>
        <taxon>Liliopsida</taxon>
        <taxon>Poales</taxon>
        <taxon>Poaceae</taxon>
        <taxon>PACMAD clade</taxon>
        <taxon>Arundinoideae</taxon>
        <taxon>Arundineae</taxon>
        <taxon>Arundo</taxon>
    </lineage>
</organism>
<dbReference type="AlphaFoldDB" id="A0A0A9H4Z3"/>
<name>A0A0A9H4Z3_ARUDO</name>
<reference evidence="1" key="1">
    <citation type="submission" date="2014-09" db="EMBL/GenBank/DDBJ databases">
        <authorList>
            <person name="Magalhaes I.L.F."/>
            <person name="Oliveira U."/>
            <person name="Santos F.R."/>
            <person name="Vidigal T.H.D.A."/>
            <person name="Brescovit A.D."/>
            <person name="Santos A.J."/>
        </authorList>
    </citation>
    <scope>NUCLEOTIDE SEQUENCE</scope>
    <source>
        <tissue evidence="1">Shoot tissue taken approximately 20 cm above the soil surface</tissue>
    </source>
</reference>
<sequence>MFFTEKTCFFPVDISCHYTLLKTFRCVQIVQKLFLFRCIA</sequence>
<proteinExistence type="predicted"/>
<dbReference type="EMBL" id="GBRH01169948">
    <property type="protein sequence ID" value="JAE27948.1"/>
    <property type="molecule type" value="Transcribed_RNA"/>
</dbReference>
<accession>A0A0A9H4Z3</accession>
<reference evidence="1" key="2">
    <citation type="journal article" date="2015" name="Data Brief">
        <title>Shoot transcriptome of the giant reed, Arundo donax.</title>
        <authorList>
            <person name="Barrero R.A."/>
            <person name="Guerrero F.D."/>
            <person name="Moolhuijzen P."/>
            <person name="Goolsby J.A."/>
            <person name="Tidwell J."/>
            <person name="Bellgard S.E."/>
            <person name="Bellgard M.I."/>
        </authorList>
    </citation>
    <scope>NUCLEOTIDE SEQUENCE</scope>
    <source>
        <tissue evidence="1">Shoot tissue taken approximately 20 cm above the soil surface</tissue>
    </source>
</reference>